<proteinExistence type="predicted"/>
<dbReference type="PROSITE" id="PS00028">
    <property type="entry name" value="ZINC_FINGER_C2H2_1"/>
    <property type="match status" value="1"/>
</dbReference>
<keyword evidence="1" id="KW-0863">Zinc-finger</keyword>
<dbReference type="EMBL" id="CALNXI010001323">
    <property type="protein sequence ID" value="CAH3164876.1"/>
    <property type="molecule type" value="Genomic_DNA"/>
</dbReference>
<evidence type="ECO:0000259" key="3">
    <source>
        <dbReference type="PROSITE" id="PS50157"/>
    </source>
</evidence>
<feature type="domain" description="C2H2-type" evidence="3">
    <location>
        <begin position="588"/>
        <end position="619"/>
    </location>
</feature>
<dbReference type="PROSITE" id="PS50157">
    <property type="entry name" value="ZINC_FINGER_C2H2_2"/>
    <property type="match status" value="1"/>
</dbReference>
<organism evidence="4 5">
    <name type="scientific">Porites evermanni</name>
    <dbReference type="NCBI Taxonomy" id="104178"/>
    <lineage>
        <taxon>Eukaryota</taxon>
        <taxon>Metazoa</taxon>
        <taxon>Cnidaria</taxon>
        <taxon>Anthozoa</taxon>
        <taxon>Hexacorallia</taxon>
        <taxon>Scleractinia</taxon>
        <taxon>Fungiina</taxon>
        <taxon>Poritidae</taxon>
        <taxon>Porites</taxon>
    </lineage>
</organism>
<dbReference type="Proteomes" id="UP001159427">
    <property type="component" value="Unassembled WGS sequence"/>
</dbReference>
<keyword evidence="1" id="KW-0479">Metal-binding</keyword>
<reference evidence="4 5" key="1">
    <citation type="submission" date="2022-05" db="EMBL/GenBank/DDBJ databases">
        <authorList>
            <consortium name="Genoscope - CEA"/>
            <person name="William W."/>
        </authorList>
    </citation>
    <scope>NUCLEOTIDE SEQUENCE [LARGE SCALE GENOMIC DNA]</scope>
</reference>
<keyword evidence="1" id="KW-0862">Zinc</keyword>
<evidence type="ECO:0000256" key="1">
    <source>
        <dbReference type="PROSITE-ProRule" id="PRU00042"/>
    </source>
</evidence>
<keyword evidence="5" id="KW-1185">Reference proteome</keyword>
<sequence>MADKVSLATIKQWIPGLTSYRFKVARQHAAVHGSGKLVPTNAQTKSFISEAKLAHFLDFITSSHVIQDLPFGAKTITLSTNEVIQVPNVVRNMIPERIVCQYQKYSAEHDFTPMSRSTLLRILHVCAASTRKSLQGLDYVSCSGAQAFEDLVNVVHQLGENGMGLTWAKTQKEALKEAKRYLKTDFKVHVSESSSIPDHCIVFALSDPKDVDYQATCAHDHSDVCGQCNSLAVTIEEIEKAIKMMAMNLEHLSKGQIHEELAFMTEKAKRDIIAWKSHLLRSVNQDKARLDILRDLDDTSVLLVQDWAMKFIPRKYRESQRDWFGKRGIPWHVSVAMRKESTNNAGKYETLTMCHVFRSCSQDSCAVLSVMSDVLKDLKDVMPHLQRVYYWQDNAGCYHCGNTISLAHMVGKHHGVTVKRMDFCDPQGGKGACDRRSAAIKSHMKIYLNSGNNIETSDEMKEAILSAGGMSSVRVTSCGPPKAPASLNIKLDGVGSISNVQYDDKGLRVWRAYRIGRGKYTPWDKLNVSENSEVPYLTDVNKEGVTASFAPVKSKRKDTLPRQESEEESSSENSSDETETETSNARLFSCPEEGCIKCYQRYSNLQQHLDSGKHTRALERETLLDQAVYGYAERLEVQAVGVPCVRNVQEVPKQVPLQSTLPMGWALRSSQNRRTRFNVKQKEYLSTKFNIGETTGRKADPVVVAKEMMHARGNDGERLFSSDEFLTSQQISSFFSRLATKKSLLDKDDTEENDDEAAEFESSLEDLTNQVRREVSLQHPIVFDCHNVCDLVKQGKLNKFSIKMLKSLCKHFDLDVSHITVRLKSPYVDKLSTFCSKCSCQQ</sequence>
<dbReference type="Gene3D" id="3.30.160.60">
    <property type="entry name" value="Classic Zinc Finger"/>
    <property type="match status" value="1"/>
</dbReference>
<comment type="caution">
    <text evidence="4">The sequence shown here is derived from an EMBL/GenBank/DDBJ whole genome shotgun (WGS) entry which is preliminary data.</text>
</comment>
<feature type="region of interest" description="Disordered" evidence="2">
    <location>
        <begin position="552"/>
        <end position="585"/>
    </location>
</feature>
<accession>A0ABN8QL80</accession>
<protein>
    <recommendedName>
        <fullName evidence="3">C2H2-type domain-containing protein</fullName>
    </recommendedName>
</protein>
<evidence type="ECO:0000313" key="5">
    <source>
        <dbReference type="Proteomes" id="UP001159427"/>
    </source>
</evidence>
<gene>
    <name evidence="4" type="ORF">PEVE_00005138</name>
</gene>
<dbReference type="PANTHER" id="PTHR33845:SF1">
    <property type="entry name" value="C2H2-TYPE DOMAIN-CONTAINING PROTEIN"/>
    <property type="match status" value="1"/>
</dbReference>
<evidence type="ECO:0000313" key="4">
    <source>
        <dbReference type="EMBL" id="CAH3164876.1"/>
    </source>
</evidence>
<dbReference type="InterPro" id="IPR013087">
    <property type="entry name" value="Znf_C2H2_type"/>
</dbReference>
<evidence type="ECO:0000256" key="2">
    <source>
        <dbReference type="SAM" id="MobiDB-lite"/>
    </source>
</evidence>
<name>A0ABN8QL80_9CNID</name>
<feature type="compositionally biased region" description="Acidic residues" evidence="2">
    <location>
        <begin position="565"/>
        <end position="580"/>
    </location>
</feature>
<dbReference type="PANTHER" id="PTHR33845">
    <property type="entry name" value="C2H2-TYPE DOMAIN-CONTAINING PROTEIN"/>
    <property type="match status" value="1"/>
</dbReference>